<proteinExistence type="predicted"/>
<accession>A0ABQ6I4F5</accession>
<evidence type="ECO:0000313" key="3">
    <source>
        <dbReference type="Proteomes" id="UP001157091"/>
    </source>
</evidence>
<dbReference type="Proteomes" id="UP001157091">
    <property type="component" value="Unassembled WGS sequence"/>
</dbReference>
<sequence length="80" mass="7978">MNASVTHVMYVRADRGTAVARLLEAGAAADPAPPATASDIRTSCESPRFRTGAARPSQADASAVAAGRRAEPASPLGSGG</sequence>
<dbReference type="EMBL" id="BSUK01000001">
    <property type="protein sequence ID" value="GMA25385.1"/>
    <property type="molecule type" value="Genomic_DNA"/>
</dbReference>
<keyword evidence="3" id="KW-1185">Reference proteome</keyword>
<gene>
    <name evidence="2" type="ORF">GCM10025864_31440</name>
</gene>
<feature type="region of interest" description="Disordered" evidence="1">
    <location>
        <begin position="46"/>
        <end position="80"/>
    </location>
</feature>
<protein>
    <submittedName>
        <fullName evidence="2">Uncharacterized protein</fullName>
    </submittedName>
</protein>
<evidence type="ECO:0000256" key="1">
    <source>
        <dbReference type="SAM" id="MobiDB-lite"/>
    </source>
</evidence>
<feature type="compositionally biased region" description="Low complexity" evidence="1">
    <location>
        <begin position="53"/>
        <end position="67"/>
    </location>
</feature>
<name>A0ABQ6I4F5_9MICO</name>
<evidence type="ECO:0000313" key="2">
    <source>
        <dbReference type="EMBL" id="GMA25385.1"/>
    </source>
</evidence>
<comment type="caution">
    <text evidence="2">The sequence shown here is derived from an EMBL/GenBank/DDBJ whole genome shotgun (WGS) entry which is preliminary data.</text>
</comment>
<organism evidence="2 3">
    <name type="scientific">Luteimicrobium album</name>
    <dbReference type="NCBI Taxonomy" id="1054550"/>
    <lineage>
        <taxon>Bacteria</taxon>
        <taxon>Bacillati</taxon>
        <taxon>Actinomycetota</taxon>
        <taxon>Actinomycetes</taxon>
        <taxon>Micrococcales</taxon>
        <taxon>Luteimicrobium</taxon>
    </lineage>
</organism>
<reference evidence="3" key="1">
    <citation type="journal article" date="2019" name="Int. J. Syst. Evol. Microbiol.">
        <title>The Global Catalogue of Microorganisms (GCM) 10K type strain sequencing project: providing services to taxonomists for standard genome sequencing and annotation.</title>
        <authorList>
            <consortium name="The Broad Institute Genomics Platform"/>
            <consortium name="The Broad Institute Genome Sequencing Center for Infectious Disease"/>
            <person name="Wu L."/>
            <person name="Ma J."/>
        </authorList>
    </citation>
    <scope>NUCLEOTIDE SEQUENCE [LARGE SCALE GENOMIC DNA]</scope>
    <source>
        <strain evidence="3">NBRC 106348</strain>
    </source>
</reference>